<reference evidence="1" key="1">
    <citation type="submission" date="2016-06" db="EMBL/GenBank/DDBJ databases">
        <authorList>
            <person name="Kjaerup R.B."/>
            <person name="Dalgaard T.S."/>
            <person name="Juul-Madsen H.R."/>
        </authorList>
    </citation>
    <scope>NUCLEOTIDE SEQUENCE [LARGE SCALE GENOMIC DNA]</scope>
    <source>
        <strain evidence="1">1S159</strain>
    </source>
</reference>
<dbReference type="InterPro" id="IPR023399">
    <property type="entry name" value="Baseplate-like_2-layer_sand"/>
</dbReference>
<dbReference type="EMBL" id="MAJU01000031">
    <property type="protein sequence ID" value="OCH17007.1"/>
    <property type="molecule type" value="Genomic_DNA"/>
</dbReference>
<dbReference type="SUPFAM" id="SSF69279">
    <property type="entry name" value="Phage tail proteins"/>
    <property type="match status" value="2"/>
</dbReference>
<dbReference type="Gene3D" id="3.30.1920.10">
    <property type="entry name" value="Baseplate protein-like domains - 2 layer sandwich fold"/>
    <property type="match status" value="1"/>
</dbReference>
<dbReference type="Proteomes" id="UP000093523">
    <property type="component" value="Unassembled WGS sequence"/>
</dbReference>
<sequence length="314" mass="34146">MSQLSLFINGQRVRFLSAEVGFAIEQLAHTFTCSIVPMVITKPLPVEFKLDGKRIFIGTIDTVGTNTASSEFAMSLSGRSLSANMIDSKITMDAVYDQTLDALLGSIASDFGLTTRSLVDASTLSIIDEFQINAESPVDNFAQLAKEQGVILIERNGVLTLENPAHAALQGVRLEVGKNIESLSIARNFTKQFYHIEVQGQWDDAHAVVTYAPANTQRKTVIVSDQLQSAASCLSRAEYERDLAIAQGLSVSTSIPALFYELTGSAINRTVPVVDVHQGFNEMMLIKSLTLSVNDSSASTSVELFRPFEEQADV</sequence>
<accession>A0A1B9NTJ9</accession>
<name>A0A1B9NTJ9_ALILO</name>
<dbReference type="Gene3D" id="3.55.50.10">
    <property type="entry name" value="Baseplate protein-like domains"/>
    <property type="match status" value="1"/>
</dbReference>
<dbReference type="STRING" id="688.A6E04_19325"/>
<dbReference type="OrthoDB" id="9016931at2"/>
<dbReference type="Gene3D" id="2.30.300.10">
    <property type="entry name" value="Baseplate protein-like domain - beta roll fold"/>
    <property type="match status" value="1"/>
</dbReference>
<evidence type="ECO:0000313" key="1">
    <source>
        <dbReference type="EMBL" id="OCH17007.1"/>
    </source>
</evidence>
<protein>
    <submittedName>
        <fullName evidence="1">Phage tail protein</fullName>
    </submittedName>
</protein>
<comment type="caution">
    <text evidence="1">The sequence shown here is derived from an EMBL/GenBank/DDBJ whole genome shotgun (WGS) entry which is preliminary data.</text>
</comment>
<gene>
    <name evidence="1" type="ORF">A6E04_19325</name>
</gene>
<dbReference type="AlphaFoldDB" id="A0A1B9NTJ9"/>
<proteinExistence type="predicted"/>
<organism evidence="1">
    <name type="scientific">Aliivibrio logei</name>
    <name type="common">Vibrio logei</name>
    <dbReference type="NCBI Taxonomy" id="688"/>
    <lineage>
        <taxon>Bacteria</taxon>
        <taxon>Pseudomonadati</taxon>
        <taxon>Pseudomonadota</taxon>
        <taxon>Gammaproteobacteria</taxon>
        <taxon>Vibrionales</taxon>
        <taxon>Vibrionaceae</taxon>
        <taxon>Aliivibrio</taxon>
    </lineage>
</organism>
<dbReference type="RefSeq" id="WP_065612134.1">
    <property type="nucleotide sequence ID" value="NZ_CAWMPN010000031.1"/>
</dbReference>